<feature type="region of interest" description="Disordered" evidence="1">
    <location>
        <begin position="220"/>
        <end position="243"/>
    </location>
</feature>
<evidence type="ECO:0000256" key="1">
    <source>
        <dbReference type="SAM" id="MobiDB-lite"/>
    </source>
</evidence>
<feature type="region of interest" description="Disordered" evidence="1">
    <location>
        <begin position="1"/>
        <end position="30"/>
    </location>
</feature>
<dbReference type="AlphaFoldDB" id="A0A8H3TTF0"/>
<dbReference type="OrthoDB" id="2594729at2759"/>
<organism evidence="2 3">
    <name type="scientific">Naganishia liquefaciens</name>
    <dbReference type="NCBI Taxonomy" id="104408"/>
    <lineage>
        <taxon>Eukaryota</taxon>
        <taxon>Fungi</taxon>
        <taxon>Dikarya</taxon>
        <taxon>Basidiomycota</taxon>
        <taxon>Agaricomycotina</taxon>
        <taxon>Tremellomycetes</taxon>
        <taxon>Filobasidiales</taxon>
        <taxon>Filobasidiaceae</taxon>
        <taxon>Naganishia</taxon>
    </lineage>
</organism>
<feature type="region of interest" description="Disordered" evidence="1">
    <location>
        <begin position="320"/>
        <end position="343"/>
    </location>
</feature>
<feature type="compositionally biased region" description="Basic residues" evidence="1">
    <location>
        <begin position="1"/>
        <end position="10"/>
    </location>
</feature>
<accession>A0A8H3TTF0</accession>
<sequence>MAHPHSHTHTTRFTLDRYSVPDPGKGPSPAKIRNSTLDWMHYEGHEDAPLGIVVEESSSEEGFTRGETCVVRIVQAGNQHRQFSLDAYRDAYDVARGTTDDGRAPSLDGCTRGGEVVDTIKLTVKPPSVAVRLLHPLGQLRSRHHARIRPAGDYTYDRFQLRFTNAHDIPAFLAILHRHFPALNDSHTGATQMEIEHAGSIALSQGTCPYMPDDPYRAIRRPGMDAQNGKRRRMEGDGEEYGARSRQIGSVRVGEGKNVFVRSESIYGRDLRFPESSYAWPSPGMDVNKGQPSYDQDGFVKPLAPAYIDTPTPANRIYHLGQLDPNQRRERGSRSSTTSPKKMRLATPAAINGPFQNSRYAPESGWRGSTASIGYQDPRSAVIPPFRQPMSCPPFSNESVESRPTGYTLPSPPGVDPVDAQTCDSSHARTHGYARPEPRILATETVSNVITDQGASPKRWPAVYGRQSSGSRATMSAVQETPGFHRTDALRQDALVEDPDESNGQAQQTVVRPLGPNANHVPDIAEDHHESGPVPRDGPIVHAEMPDVATHLTAQILRSSSLYALSFDELEDAIDEIIMEEGFIPFVEKIERSWRKRLERLSGPGQQHDGNGE</sequence>
<protein>
    <submittedName>
        <fullName evidence="2">Uncharacterized protein</fullName>
    </submittedName>
</protein>
<evidence type="ECO:0000313" key="2">
    <source>
        <dbReference type="EMBL" id="GHJ86340.1"/>
    </source>
</evidence>
<gene>
    <name evidence="2" type="ORF">NliqN6_2742</name>
</gene>
<dbReference type="Proteomes" id="UP000620104">
    <property type="component" value="Unassembled WGS sequence"/>
</dbReference>
<proteinExistence type="predicted"/>
<feature type="region of interest" description="Disordered" evidence="1">
    <location>
        <begin position="387"/>
        <end position="414"/>
    </location>
</feature>
<name>A0A8H3TTF0_9TREE</name>
<keyword evidence="3" id="KW-1185">Reference proteome</keyword>
<evidence type="ECO:0000313" key="3">
    <source>
        <dbReference type="Proteomes" id="UP000620104"/>
    </source>
</evidence>
<dbReference type="EMBL" id="BLZA01000017">
    <property type="protein sequence ID" value="GHJ86340.1"/>
    <property type="molecule type" value="Genomic_DNA"/>
</dbReference>
<reference evidence="2" key="1">
    <citation type="submission" date="2020-07" db="EMBL/GenBank/DDBJ databases">
        <title>Draft Genome Sequence of a Deep-Sea Yeast, Naganishia (Cryptococcus) liquefaciens strain N6.</title>
        <authorList>
            <person name="Han Y.W."/>
            <person name="Kajitani R."/>
            <person name="Morimoto H."/>
            <person name="Parhat M."/>
            <person name="Tsubouchi H."/>
            <person name="Bakenova O."/>
            <person name="Ogata M."/>
            <person name="Argunhan B."/>
            <person name="Aoki R."/>
            <person name="Kajiwara S."/>
            <person name="Itoh T."/>
            <person name="Iwasaki H."/>
        </authorList>
    </citation>
    <scope>NUCLEOTIDE SEQUENCE</scope>
    <source>
        <strain evidence="2">N6</strain>
    </source>
</reference>
<comment type="caution">
    <text evidence="2">The sequence shown here is derived from an EMBL/GenBank/DDBJ whole genome shotgun (WGS) entry which is preliminary data.</text>
</comment>
<feature type="region of interest" description="Disordered" evidence="1">
    <location>
        <begin position="452"/>
        <end position="472"/>
    </location>
</feature>